<dbReference type="NCBIfam" id="TIGR02605">
    <property type="entry name" value="CxxC_CxxC_SSSS"/>
    <property type="match status" value="1"/>
</dbReference>
<organism evidence="3 4">
    <name type="scientific">Kytococcus schroeteri</name>
    <dbReference type="NCBI Taxonomy" id="138300"/>
    <lineage>
        <taxon>Bacteria</taxon>
        <taxon>Bacillati</taxon>
        <taxon>Actinomycetota</taxon>
        <taxon>Actinomycetes</taxon>
        <taxon>Micrococcales</taxon>
        <taxon>Kytococcaceae</taxon>
        <taxon>Kytococcus</taxon>
    </lineage>
</organism>
<gene>
    <name evidence="3" type="ORF">CYJ76_08185</name>
</gene>
<dbReference type="SMART" id="SM00834">
    <property type="entry name" value="CxxC_CXXC_SSSS"/>
    <property type="match status" value="1"/>
</dbReference>
<comment type="caution">
    <text evidence="3">The sequence shown here is derived from an EMBL/GenBank/DDBJ whole genome shotgun (WGS) entry which is preliminary data.</text>
</comment>
<dbReference type="AlphaFoldDB" id="A0A2I1P9S7"/>
<dbReference type="OrthoDB" id="9792898at2"/>
<dbReference type="RefSeq" id="WP_070703675.1">
    <property type="nucleotide sequence ID" value="NZ_JBHLVH010000006.1"/>
</dbReference>
<protein>
    <submittedName>
        <fullName evidence="3">Zinc ribbon domain-containing protein</fullName>
    </submittedName>
</protein>
<evidence type="ECO:0000313" key="3">
    <source>
        <dbReference type="EMBL" id="PKZ41386.1"/>
    </source>
</evidence>
<feature type="region of interest" description="Disordered" evidence="1">
    <location>
        <begin position="42"/>
        <end position="95"/>
    </location>
</feature>
<feature type="compositionally biased region" description="Basic and acidic residues" evidence="1">
    <location>
        <begin position="47"/>
        <end position="57"/>
    </location>
</feature>
<feature type="domain" description="Putative regulatory protein FmdB zinc ribbon" evidence="2">
    <location>
        <begin position="1"/>
        <end position="41"/>
    </location>
</feature>
<proteinExistence type="predicted"/>
<reference evidence="3 4" key="1">
    <citation type="submission" date="2017-12" db="EMBL/GenBank/DDBJ databases">
        <title>Phylogenetic diversity of female urinary microbiome.</title>
        <authorList>
            <person name="Thomas-White K."/>
            <person name="Wolfe A.J."/>
        </authorList>
    </citation>
    <scope>NUCLEOTIDE SEQUENCE [LARGE SCALE GENOMIC DNA]</scope>
    <source>
        <strain evidence="3 4">UMB1298</strain>
    </source>
</reference>
<name>A0A2I1P9S7_9MICO</name>
<dbReference type="InterPro" id="IPR013429">
    <property type="entry name" value="Regulatory_FmdB_Zinc_ribbon"/>
</dbReference>
<accession>A0A2I1P9S7</accession>
<sequence>MPLYAVRCEAAHEGEVQVPLARADEPIACPTCGAAARRLISSPRIGRGNDPRARLIESTEATAHAPQVVDAVPGAGNRRATPVSRDPRHAKLPRP</sequence>
<keyword evidence="4" id="KW-1185">Reference proteome</keyword>
<dbReference type="EMBL" id="PKIZ01000014">
    <property type="protein sequence ID" value="PKZ41386.1"/>
    <property type="molecule type" value="Genomic_DNA"/>
</dbReference>
<evidence type="ECO:0000259" key="2">
    <source>
        <dbReference type="SMART" id="SM00834"/>
    </source>
</evidence>
<dbReference type="Proteomes" id="UP000234206">
    <property type="component" value="Unassembled WGS sequence"/>
</dbReference>
<evidence type="ECO:0000256" key="1">
    <source>
        <dbReference type="SAM" id="MobiDB-lite"/>
    </source>
</evidence>
<evidence type="ECO:0000313" key="4">
    <source>
        <dbReference type="Proteomes" id="UP000234206"/>
    </source>
</evidence>